<evidence type="ECO:0000256" key="1">
    <source>
        <dbReference type="SAM" id="MobiDB-lite"/>
    </source>
</evidence>
<organism evidence="2 3">
    <name type="scientific">Ambrosia artemisiifolia</name>
    <name type="common">Common ragweed</name>
    <dbReference type="NCBI Taxonomy" id="4212"/>
    <lineage>
        <taxon>Eukaryota</taxon>
        <taxon>Viridiplantae</taxon>
        <taxon>Streptophyta</taxon>
        <taxon>Embryophyta</taxon>
        <taxon>Tracheophyta</taxon>
        <taxon>Spermatophyta</taxon>
        <taxon>Magnoliopsida</taxon>
        <taxon>eudicotyledons</taxon>
        <taxon>Gunneridae</taxon>
        <taxon>Pentapetalae</taxon>
        <taxon>asterids</taxon>
        <taxon>campanulids</taxon>
        <taxon>Asterales</taxon>
        <taxon>Asteraceae</taxon>
        <taxon>Asteroideae</taxon>
        <taxon>Heliantheae alliance</taxon>
        <taxon>Heliantheae</taxon>
        <taxon>Ambrosia</taxon>
    </lineage>
</organism>
<dbReference type="PANTHER" id="PTHR22774">
    <property type="entry name" value="CHOREIN N-TERMINAL DOMAIN-CONTAINING PROTEIN"/>
    <property type="match status" value="1"/>
</dbReference>
<evidence type="ECO:0000313" key="3">
    <source>
        <dbReference type="Proteomes" id="UP001206925"/>
    </source>
</evidence>
<dbReference type="EMBL" id="JAMZMK010008969">
    <property type="protein sequence ID" value="KAI7737696.1"/>
    <property type="molecule type" value="Genomic_DNA"/>
</dbReference>
<feature type="non-terminal residue" evidence="2">
    <location>
        <position position="192"/>
    </location>
</feature>
<dbReference type="PANTHER" id="PTHR22774:SF11">
    <property type="entry name" value="CHOREIN N-TERMINAL DOMAIN-CONTAINING PROTEIN"/>
    <property type="match status" value="1"/>
</dbReference>
<protein>
    <submittedName>
        <fullName evidence="2">Uncharacterized protein</fullName>
    </submittedName>
</protein>
<dbReference type="AlphaFoldDB" id="A0AAD5GEQ8"/>
<proteinExistence type="predicted"/>
<dbReference type="Proteomes" id="UP001206925">
    <property type="component" value="Unassembled WGS sequence"/>
</dbReference>
<feature type="compositionally biased region" description="Low complexity" evidence="1">
    <location>
        <begin position="47"/>
        <end position="59"/>
    </location>
</feature>
<accession>A0AAD5GEQ8</accession>
<dbReference type="Pfam" id="PF24917">
    <property type="entry name" value="BLTP3A_B"/>
    <property type="match status" value="1"/>
</dbReference>
<dbReference type="InterPro" id="IPR026728">
    <property type="entry name" value="BLTP3A/B"/>
</dbReference>
<name>A0AAD5GEQ8_AMBAR</name>
<evidence type="ECO:0000313" key="2">
    <source>
        <dbReference type="EMBL" id="KAI7737696.1"/>
    </source>
</evidence>
<feature type="region of interest" description="Disordered" evidence="1">
    <location>
        <begin position="40"/>
        <end position="61"/>
    </location>
</feature>
<sequence length="192" mass="21311">MAKSGKLEIALPYLSNVQIMPIVVQIDKLDLVLEENDEVDSRRSKSSAKAPSSPSKSKGSGYGFAEKIADGMTLQIQTVNLLLETHGGGRHLPGVTWASPMASITIRNLVLYTTNENWQVVNLKAAREFSRDKNFIYVFRKLEWEQLRIDLLPHPDMLSDDLEGASDQKDDDGAKRVFFGGERFIDGVSGEA</sequence>
<gene>
    <name evidence="2" type="ORF">M8C21_011868</name>
</gene>
<reference evidence="2" key="1">
    <citation type="submission" date="2022-06" db="EMBL/GenBank/DDBJ databases">
        <title>Uncovering the hologenomic basis of an extraordinary plant invasion.</title>
        <authorList>
            <person name="Bieker V.C."/>
            <person name="Martin M.D."/>
            <person name="Gilbert T."/>
            <person name="Hodgins K."/>
            <person name="Battlay P."/>
            <person name="Petersen B."/>
            <person name="Wilson J."/>
        </authorList>
    </citation>
    <scope>NUCLEOTIDE SEQUENCE</scope>
    <source>
        <strain evidence="2">AA19_3_7</strain>
        <tissue evidence="2">Leaf</tissue>
    </source>
</reference>
<comment type="caution">
    <text evidence="2">The sequence shown here is derived from an EMBL/GenBank/DDBJ whole genome shotgun (WGS) entry which is preliminary data.</text>
</comment>
<keyword evidence="3" id="KW-1185">Reference proteome</keyword>